<keyword evidence="1" id="KW-1133">Transmembrane helix</keyword>
<sequence length="138" mass="14734">MLPFLRSGRASSPWGLQRDRRGAAALEFALTAPVLILVLGQILQFGLILFAYNDMSHVAWNVARQVATGSMPAATAASEVRERLISWGAPPTVEISDAPLGLPEITVEISLPFAALRLFDPMNLLGTGAITVRAAAPR</sequence>
<dbReference type="InterPro" id="IPR012495">
    <property type="entry name" value="TadE-like_dom"/>
</dbReference>
<evidence type="ECO:0000313" key="4">
    <source>
        <dbReference type="Proteomes" id="UP001301140"/>
    </source>
</evidence>
<keyword evidence="1" id="KW-0812">Transmembrane</keyword>
<evidence type="ECO:0000313" key="3">
    <source>
        <dbReference type="EMBL" id="MDF1586229.1"/>
    </source>
</evidence>
<name>A0AAP3XQ09_9PROT</name>
<dbReference type="RefSeq" id="WP_327788644.1">
    <property type="nucleotide sequence ID" value="NZ_JARGEQ010000073.1"/>
</dbReference>
<organism evidence="3 4">
    <name type="scientific">Marinimicrococcus flavescens</name>
    <dbReference type="NCBI Taxonomy" id="3031815"/>
    <lineage>
        <taxon>Bacteria</taxon>
        <taxon>Pseudomonadati</taxon>
        <taxon>Pseudomonadota</taxon>
        <taxon>Alphaproteobacteria</taxon>
        <taxon>Geminicoccales</taxon>
        <taxon>Geminicoccaceae</taxon>
        <taxon>Marinimicrococcus</taxon>
    </lineage>
</organism>
<feature type="domain" description="TadE-like" evidence="2">
    <location>
        <begin position="22"/>
        <end position="64"/>
    </location>
</feature>
<keyword evidence="4" id="KW-1185">Reference proteome</keyword>
<keyword evidence="1" id="KW-0472">Membrane</keyword>
<dbReference type="AlphaFoldDB" id="A0AAP3XQ09"/>
<proteinExistence type="predicted"/>
<gene>
    <name evidence="3" type="ORF">PZ740_07505</name>
</gene>
<accession>A0AAP3XQ09</accession>
<dbReference type="EMBL" id="JARGEQ010000073">
    <property type="protein sequence ID" value="MDF1586229.1"/>
    <property type="molecule type" value="Genomic_DNA"/>
</dbReference>
<protein>
    <submittedName>
        <fullName evidence="3">Pilus assembly protein</fullName>
    </submittedName>
</protein>
<reference evidence="3 4" key="1">
    <citation type="submission" date="2023-03" db="EMBL/GenBank/DDBJ databases">
        <title>YIM 152171 draft genome.</title>
        <authorList>
            <person name="Yang Z."/>
        </authorList>
    </citation>
    <scope>NUCLEOTIDE SEQUENCE [LARGE SCALE GENOMIC DNA]</scope>
    <source>
        <strain evidence="3 4">YIM 152171</strain>
    </source>
</reference>
<dbReference type="Pfam" id="PF07811">
    <property type="entry name" value="TadE"/>
    <property type="match status" value="1"/>
</dbReference>
<evidence type="ECO:0000259" key="2">
    <source>
        <dbReference type="Pfam" id="PF07811"/>
    </source>
</evidence>
<dbReference type="Proteomes" id="UP001301140">
    <property type="component" value="Unassembled WGS sequence"/>
</dbReference>
<comment type="caution">
    <text evidence="3">The sequence shown here is derived from an EMBL/GenBank/DDBJ whole genome shotgun (WGS) entry which is preliminary data.</text>
</comment>
<feature type="transmembrane region" description="Helical" evidence="1">
    <location>
        <begin position="28"/>
        <end position="52"/>
    </location>
</feature>
<evidence type="ECO:0000256" key="1">
    <source>
        <dbReference type="SAM" id="Phobius"/>
    </source>
</evidence>